<feature type="non-terminal residue" evidence="1">
    <location>
        <position position="1"/>
    </location>
</feature>
<organism evidence="1 2">
    <name type="scientific">Pseudomonas syringae pv. japonica str. M301072</name>
    <dbReference type="NCBI Taxonomy" id="629262"/>
    <lineage>
        <taxon>Bacteria</taxon>
        <taxon>Pseudomonadati</taxon>
        <taxon>Pseudomonadota</taxon>
        <taxon>Gammaproteobacteria</taxon>
        <taxon>Pseudomonadales</taxon>
        <taxon>Pseudomonadaceae</taxon>
        <taxon>Pseudomonas</taxon>
        <taxon>Pseudomonas syringae</taxon>
    </lineage>
</organism>
<accession>F3G0X2</accession>
<dbReference type="Proteomes" id="UP000004471">
    <property type="component" value="Unassembled WGS sequence"/>
</dbReference>
<reference evidence="1 2" key="1">
    <citation type="journal article" date="2011" name="PLoS Pathog.">
        <title>Dynamic evolution of pathogenicity revealed by sequencing and comparative genomics of 19 Pseudomonas syringae isolates.</title>
        <authorList>
            <person name="Baltrus D.A."/>
            <person name="Nishimura M.T."/>
            <person name="Romanchuk A."/>
            <person name="Chang J.H."/>
            <person name="Mukhtar M.S."/>
            <person name="Cherkis K."/>
            <person name="Roach J."/>
            <person name="Grant S.R."/>
            <person name="Jones C.D."/>
            <person name="Dangl J.L."/>
        </authorList>
    </citation>
    <scope>NUCLEOTIDE SEQUENCE [LARGE SCALE GENOMIC DNA]</scope>
    <source>
        <strain evidence="2">M301072PT</strain>
    </source>
</reference>
<evidence type="ECO:0000313" key="2">
    <source>
        <dbReference type="Proteomes" id="UP000004471"/>
    </source>
</evidence>
<sequence length="30" mass="3113">KLIDIGVNLTNASFASQRQAGSACTCITTK</sequence>
<dbReference type="HOGENOM" id="CLU_3400788_0_0_6"/>
<proteinExistence type="predicted"/>
<comment type="caution">
    <text evidence="1">The sequence shown here is derived from an EMBL/GenBank/DDBJ whole genome shotgun (WGS) entry which is preliminary data.</text>
</comment>
<name>F3G0X2_PSESX</name>
<protein>
    <submittedName>
        <fullName evidence="1">Uncharacterized protein</fullName>
    </submittedName>
</protein>
<dbReference type="AlphaFoldDB" id="F3G0X2"/>
<dbReference type="EMBL" id="AEAH01004452">
    <property type="protein sequence ID" value="EGH36114.1"/>
    <property type="molecule type" value="Genomic_DNA"/>
</dbReference>
<evidence type="ECO:0000313" key="1">
    <source>
        <dbReference type="EMBL" id="EGH36114.1"/>
    </source>
</evidence>
<gene>
    <name evidence="1" type="ORF">PSYJA_46456</name>
</gene>